<dbReference type="NCBIfam" id="TIGR01460">
    <property type="entry name" value="HAD-SF-IIA"/>
    <property type="match status" value="1"/>
</dbReference>
<reference evidence="2" key="1">
    <citation type="journal article" date="2018" name="Nat. Microbiol.">
        <title>Leveraging single-cell genomics to expand the fungal tree of life.</title>
        <authorList>
            <person name="Ahrendt S.R."/>
            <person name="Quandt C.A."/>
            <person name="Ciobanu D."/>
            <person name="Clum A."/>
            <person name="Salamov A."/>
            <person name="Andreopoulos B."/>
            <person name="Cheng J.F."/>
            <person name="Woyke T."/>
            <person name="Pelin A."/>
            <person name="Henrissat B."/>
            <person name="Reynolds N.K."/>
            <person name="Benny G.L."/>
            <person name="Smith M.E."/>
            <person name="James T.Y."/>
            <person name="Grigoriev I.V."/>
        </authorList>
    </citation>
    <scope>NUCLEOTIDE SEQUENCE [LARGE SCALE GENOMIC DNA]</scope>
    <source>
        <strain evidence="2">RSA 1356</strain>
    </source>
</reference>
<evidence type="ECO:0000313" key="2">
    <source>
        <dbReference type="Proteomes" id="UP000271241"/>
    </source>
</evidence>
<gene>
    <name evidence="1" type="ORF">THASP1DRAFT_20390</name>
</gene>
<dbReference type="PANTHER" id="PTHR14269">
    <property type="entry name" value="CDP-DIACYLGLYCEROL--GLYCEROL-3-PHOSPHATE 3-PHOSPHATIDYLTRANSFERASE-RELATED"/>
    <property type="match status" value="1"/>
</dbReference>
<organism evidence="1 2">
    <name type="scientific">Thamnocephalis sphaerospora</name>
    <dbReference type="NCBI Taxonomy" id="78915"/>
    <lineage>
        <taxon>Eukaryota</taxon>
        <taxon>Fungi</taxon>
        <taxon>Fungi incertae sedis</taxon>
        <taxon>Zoopagomycota</taxon>
        <taxon>Zoopagomycotina</taxon>
        <taxon>Zoopagomycetes</taxon>
        <taxon>Zoopagales</taxon>
        <taxon>Sigmoideomycetaceae</taxon>
        <taxon>Thamnocephalis</taxon>
    </lineage>
</organism>
<dbReference type="InterPro" id="IPR006357">
    <property type="entry name" value="HAD-SF_hydro_IIA"/>
</dbReference>
<keyword evidence="2" id="KW-1185">Reference proteome</keyword>
<dbReference type="AlphaFoldDB" id="A0A4P9XH74"/>
<dbReference type="EMBL" id="KZ993315">
    <property type="protein sequence ID" value="RKP05016.1"/>
    <property type="molecule type" value="Genomic_DNA"/>
</dbReference>
<dbReference type="STRING" id="78915.A0A4P9XH74"/>
<dbReference type="GO" id="GO:0005739">
    <property type="term" value="C:mitochondrion"/>
    <property type="evidence" value="ECO:0007669"/>
    <property type="project" value="TreeGrafter"/>
</dbReference>
<dbReference type="OrthoDB" id="10251048at2759"/>
<dbReference type="Gene3D" id="3.40.50.1000">
    <property type="entry name" value="HAD superfamily/HAD-like"/>
    <property type="match status" value="2"/>
</dbReference>
<name>A0A4P9XH74_9FUNG</name>
<dbReference type="SUPFAM" id="SSF56784">
    <property type="entry name" value="HAD-like"/>
    <property type="match status" value="1"/>
</dbReference>
<dbReference type="Pfam" id="PF13242">
    <property type="entry name" value="Hydrolase_like"/>
    <property type="match status" value="1"/>
</dbReference>
<dbReference type="Proteomes" id="UP000271241">
    <property type="component" value="Unassembled WGS sequence"/>
</dbReference>
<dbReference type="Pfam" id="PF13344">
    <property type="entry name" value="Hydrolase_6"/>
    <property type="match status" value="1"/>
</dbReference>
<evidence type="ECO:0000313" key="1">
    <source>
        <dbReference type="EMBL" id="RKP05016.1"/>
    </source>
</evidence>
<dbReference type="InterPro" id="IPR006353">
    <property type="entry name" value="HAD-SF_hydro_IIA_CECR5"/>
</dbReference>
<dbReference type="GO" id="GO:0046474">
    <property type="term" value="P:glycerophospholipid biosynthetic process"/>
    <property type="evidence" value="ECO:0007669"/>
    <property type="project" value="TreeGrafter"/>
</dbReference>
<dbReference type="InterPro" id="IPR036412">
    <property type="entry name" value="HAD-like_sf"/>
</dbReference>
<feature type="non-terminal residue" evidence="1">
    <location>
        <position position="1"/>
    </location>
</feature>
<proteinExistence type="predicted"/>
<dbReference type="InterPro" id="IPR050324">
    <property type="entry name" value="CDP-alcohol_PTase-I"/>
</dbReference>
<dbReference type="NCBIfam" id="TIGR01456">
    <property type="entry name" value="CECR5"/>
    <property type="match status" value="1"/>
</dbReference>
<protein>
    <submittedName>
        <fullName evidence="1">HAD-like domain-containing protein</fullName>
    </submittedName>
</protein>
<accession>A0A4P9XH74</accession>
<sequence length="340" mass="37867">AFAFDIDGVLIKGSKVLPPTRKMLQFISGENPLGIKVPFICLTNGGGVTEKQKAEQLSDMWSYAADTRASQISPDRLVLAHSPMRALAETYADKLVLVLGGREKSCKQVAHHYGFRRVVQPNDIYSWNTSVWPFKTTSTWLSGVGGDRFDFHKEPIQAIMMFHDSCDWGTDLQIAMDALLARDGYLSTMRAADETAQQIPLYFSNPDLLWSNDFPVPRFAQGAFRVALEALYKDVTGKKLEYTLFGKPETVTYQFAERAIRQQLSLADQQDALMEPLQVYAVGDNPAADIAGANGYGWTSILVRTGVFQGRDNDQKYPAAHVADHVGDAVRWAFEREMGV</sequence>
<dbReference type="InterPro" id="IPR023214">
    <property type="entry name" value="HAD_sf"/>
</dbReference>
<dbReference type="PANTHER" id="PTHR14269:SF4">
    <property type="entry name" value="CAT EYE SYNDROME CRITICAL REGION PROTEIN 5"/>
    <property type="match status" value="1"/>
</dbReference>